<name>A0AAV7PSV4_PLEWA</name>
<organism evidence="1 2">
    <name type="scientific">Pleurodeles waltl</name>
    <name type="common">Iberian ribbed newt</name>
    <dbReference type="NCBI Taxonomy" id="8319"/>
    <lineage>
        <taxon>Eukaryota</taxon>
        <taxon>Metazoa</taxon>
        <taxon>Chordata</taxon>
        <taxon>Craniata</taxon>
        <taxon>Vertebrata</taxon>
        <taxon>Euteleostomi</taxon>
        <taxon>Amphibia</taxon>
        <taxon>Batrachia</taxon>
        <taxon>Caudata</taxon>
        <taxon>Salamandroidea</taxon>
        <taxon>Salamandridae</taxon>
        <taxon>Pleurodelinae</taxon>
        <taxon>Pleurodeles</taxon>
    </lineage>
</organism>
<protein>
    <submittedName>
        <fullName evidence="1">Uncharacterized protein</fullName>
    </submittedName>
</protein>
<gene>
    <name evidence="1" type="ORF">NDU88_008667</name>
</gene>
<reference evidence="1" key="1">
    <citation type="journal article" date="2022" name="bioRxiv">
        <title>Sequencing and chromosome-scale assembly of the giantPleurodeles waltlgenome.</title>
        <authorList>
            <person name="Brown T."/>
            <person name="Elewa A."/>
            <person name="Iarovenko S."/>
            <person name="Subramanian E."/>
            <person name="Araus A.J."/>
            <person name="Petzold A."/>
            <person name="Susuki M."/>
            <person name="Suzuki K.-i.T."/>
            <person name="Hayashi T."/>
            <person name="Toyoda A."/>
            <person name="Oliveira C."/>
            <person name="Osipova E."/>
            <person name="Leigh N.D."/>
            <person name="Simon A."/>
            <person name="Yun M.H."/>
        </authorList>
    </citation>
    <scope>NUCLEOTIDE SEQUENCE</scope>
    <source>
        <strain evidence="1">20211129_DDA</strain>
        <tissue evidence="1">Liver</tissue>
    </source>
</reference>
<evidence type="ECO:0000313" key="1">
    <source>
        <dbReference type="EMBL" id="KAJ1130314.1"/>
    </source>
</evidence>
<accession>A0AAV7PSV4</accession>
<sequence>MLTTTRWISAANDMRVCVEDRGTERRTYRPSGGVCGLEEPIELLQKERIELNEWGIIRHRSWLIVDV</sequence>
<dbReference type="Proteomes" id="UP001066276">
    <property type="component" value="Chromosome 7"/>
</dbReference>
<evidence type="ECO:0000313" key="2">
    <source>
        <dbReference type="Proteomes" id="UP001066276"/>
    </source>
</evidence>
<proteinExistence type="predicted"/>
<dbReference type="EMBL" id="JANPWB010000011">
    <property type="protein sequence ID" value="KAJ1130314.1"/>
    <property type="molecule type" value="Genomic_DNA"/>
</dbReference>
<comment type="caution">
    <text evidence="1">The sequence shown here is derived from an EMBL/GenBank/DDBJ whole genome shotgun (WGS) entry which is preliminary data.</text>
</comment>
<dbReference type="AlphaFoldDB" id="A0AAV7PSV4"/>
<keyword evidence="2" id="KW-1185">Reference proteome</keyword>